<reference evidence="3" key="1">
    <citation type="journal article" date="2019" name="Int. J. Syst. Evol. Microbiol.">
        <title>The Global Catalogue of Microorganisms (GCM) 10K type strain sequencing project: providing services to taxonomists for standard genome sequencing and annotation.</title>
        <authorList>
            <consortium name="The Broad Institute Genomics Platform"/>
            <consortium name="The Broad Institute Genome Sequencing Center for Infectious Disease"/>
            <person name="Wu L."/>
            <person name="Ma J."/>
        </authorList>
    </citation>
    <scope>NUCLEOTIDE SEQUENCE [LARGE SCALE GENOMIC DNA]</scope>
    <source>
        <strain evidence="3">ICMP 19515</strain>
    </source>
</reference>
<gene>
    <name evidence="2" type="ORF">ACFOJ9_25980</name>
</gene>
<dbReference type="Proteomes" id="UP001595648">
    <property type="component" value="Unassembled WGS sequence"/>
</dbReference>
<accession>A0ABV7MVE2</accession>
<dbReference type="RefSeq" id="WP_378982639.1">
    <property type="nucleotide sequence ID" value="NZ_JBHRVD010000001.1"/>
</dbReference>
<evidence type="ECO:0000313" key="3">
    <source>
        <dbReference type="Proteomes" id="UP001595648"/>
    </source>
</evidence>
<feature type="chain" id="PRO_5047420554" evidence="1">
    <location>
        <begin position="20"/>
        <end position="110"/>
    </location>
</feature>
<protein>
    <submittedName>
        <fullName evidence="2">Uncharacterized protein</fullName>
    </submittedName>
</protein>
<sequence length="110" mass="12843">MKKLILASVLAFAATGAVVAPTQAASVIIQSDDGDQYSPDDQYDNGEIVVRRHHDRRIYDNQYGDDQSVQYGDYNDGEYRRHHRHHRCHIELVKHWRHHHRVIEEVRVCG</sequence>
<keyword evidence="1" id="KW-0732">Signal</keyword>
<evidence type="ECO:0000256" key="1">
    <source>
        <dbReference type="SAM" id="SignalP"/>
    </source>
</evidence>
<name>A0ABV7MVE2_9HYPH</name>
<keyword evidence="3" id="KW-1185">Reference proteome</keyword>
<proteinExistence type="predicted"/>
<evidence type="ECO:0000313" key="2">
    <source>
        <dbReference type="EMBL" id="MFC3325189.1"/>
    </source>
</evidence>
<dbReference type="EMBL" id="JBHRVD010000001">
    <property type="protein sequence ID" value="MFC3325189.1"/>
    <property type="molecule type" value="Genomic_DNA"/>
</dbReference>
<organism evidence="2 3">
    <name type="scientific">Mesorhizobium cantuariense</name>
    <dbReference type="NCBI Taxonomy" id="1300275"/>
    <lineage>
        <taxon>Bacteria</taxon>
        <taxon>Pseudomonadati</taxon>
        <taxon>Pseudomonadota</taxon>
        <taxon>Alphaproteobacteria</taxon>
        <taxon>Hyphomicrobiales</taxon>
        <taxon>Phyllobacteriaceae</taxon>
        <taxon>Mesorhizobium</taxon>
    </lineage>
</organism>
<feature type="signal peptide" evidence="1">
    <location>
        <begin position="1"/>
        <end position="19"/>
    </location>
</feature>
<comment type="caution">
    <text evidence="2">The sequence shown here is derived from an EMBL/GenBank/DDBJ whole genome shotgun (WGS) entry which is preliminary data.</text>
</comment>